<dbReference type="AlphaFoldDB" id="A0A8J7CE27"/>
<reference evidence="1" key="1">
    <citation type="submission" date="2020-09" db="EMBL/GenBank/DDBJ databases">
        <title>Iningainema tapete sp. nov. (Scytonemataceae, Cyanobacteria) from greenhouses in central Florida (USA) produces two types of nodularin with biosynthetic potential for microcystin-LR and anabaenopeptins.</title>
        <authorList>
            <person name="Berthold D.E."/>
            <person name="Lefler F.W."/>
            <person name="Huang I.-S."/>
            <person name="Abdulla H."/>
            <person name="Zimba P.V."/>
            <person name="Laughinghouse H.D. IV."/>
        </authorList>
    </citation>
    <scope>NUCLEOTIDE SEQUENCE</scope>
    <source>
        <strain evidence="1">BLCCT55</strain>
    </source>
</reference>
<protein>
    <submittedName>
        <fullName evidence="1">Uncharacterized protein</fullName>
    </submittedName>
</protein>
<dbReference type="RefSeq" id="WP_190828699.1">
    <property type="nucleotide sequence ID" value="NZ_CAWPPI010000050.1"/>
</dbReference>
<comment type="caution">
    <text evidence="1">The sequence shown here is derived from an EMBL/GenBank/DDBJ whole genome shotgun (WGS) entry which is preliminary data.</text>
</comment>
<evidence type="ECO:0000313" key="2">
    <source>
        <dbReference type="Proteomes" id="UP000629098"/>
    </source>
</evidence>
<dbReference type="Proteomes" id="UP000629098">
    <property type="component" value="Unassembled WGS sequence"/>
</dbReference>
<gene>
    <name evidence="1" type="ORF">ICL16_14290</name>
</gene>
<dbReference type="EMBL" id="JACXAE010000050">
    <property type="protein sequence ID" value="MBD2773205.1"/>
    <property type="molecule type" value="Genomic_DNA"/>
</dbReference>
<organism evidence="1 2">
    <name type="scientific">Iningainema tapete BLCC-T55</name>
    <dbReference type="NCBI Taxonomy" id="2748662"/>
    <lineage>
        <taxon>Bacteria</taxon>
        <taxon>Bacillati</taxon>
        <taxon>Cyanobacteriota</taxon>
        <taxon>Cyanophyceae</taxon>
        <taxon>Nostocales</taxon>
        <taxon>Scytonemataceae</taxon>
        <taxon>Iningainema tapete</taxon>
    </lineage>
</organism>
<keyword evidence="2" id="KW-1185">Reference proteome</keyword>
<sequence>MKVKYSLFGLLVIGTTMLTTTYWNLGMMVMTTFVLAYLSKGIRCDRKSW</sequence>
<proteinExistence type="predicted"/>
<accession>A0A8J7CE27</accession>
<name>A0A8J7CE27_9CYAN</name>
<evidence type="ECO:0000313" key="1">
    <source>
        <dbReference type="EMBL" id="MBD2773205.1"/>
    </source>
</evidence>